<keyword evidence="3" id="KW-1185">Reference proteome</keyword>
<comment type="caution">
    <text evidence="2">The sequence shown here is derived from an EMBL/GenBank/DDBJ whole genome shotgun (WGS) entry which is preliminary data.</text>
</comment>
<evidence type="ECO:0000313" key="2">
    <source>
        <dbReference type="EMBL" id="OWZ24154.1"/>
    </source>
</evidence>
<name>A0A225X1Z5_9STRA</name>
<dbReference type="GO" id="GO:0004386">
    <property type="term" value="F:helicase activity"/>
    <property type="evidence" value="ECO:0007669"/>
    <property type="project" value="UniProtKB-KW"/>
</dbReference>
<dbReference type="OrthoDB" id="6422725at2759"/>
<evidence type="ECO:0000256" key="1">
    <source>
        <dbReference type="SAM" id="MobiDB-lite"/>
    </source>
</evidence>
<dbReference type="PANTHER" id="PTHR10492:SF57">
    <property type="entry name" value="ATP-DEPENDENT DNA HELICASE"/>
    <property type="match status" value="1"/>
</dbReference>
<keyword evidence="2" id="KW-0378">Hydrolase</keyword>
<dbReference type="STRING" id="4795.A0A225X1Z5"/>
<sequence length="129" mass="14439">MRFRKPRAQRISTGTIGDHGSNGYKIESEPTGHFRLSHKWNWESFLLEQLLAKIRLEGGVAIADASSGIASTLLTGGQLNTLRVVDSKDEFNSTNPIKFSPMMHRSCIEAVDRTFRDIMDSDREPFGGK</sequence>
<gene>
    <name evidence="2" type="ORF">PHMEG_000860</name>
</gene>
<accession>A0A225X1Z5</accession>
<evidence type="ECO:0000313" key="3">
    <source>
        <dbReference type="Proteomes" id="UP000198211"/>
    </source>
</evidence>
<dbReference type="EMBL" id="NBNE01000026">
    <property type="protein sequence ID" value="OWZ24154.1"/>
    <property type="molecule type" value="Genomic_DNA"/>
</dbReference>
<protein>
    <submittedName>
        <fullName evidence="2">Helitron helicase</fullName>
    </submittedName>
</protein>
<proteinExistence type="predicted"/>
<feature type="region of interest" description="Disordered" evidence="1">
    <location>
        <begin position="1"/>
        <end position="24"/>
    </location>
</feature>
<dbReference type="PANTHER" id="PTHR10492">
    <property type="match status" value="1"/>
</dbReference>
<dbReference type="AlphaFoldDB" id="A0A225X1Z5"/>
<keyword evidence="2" id="KW-0547">Nucleotide-binding</keyword>
<keyword evidence="2" id="KW-0347">Helicase</keyword>
<reference evidence="3" key="1">
    <citation type="submission" date="2017-03" db="EMBL/GenBank/DDBJ databases">
        <title>Phytopthora megakarya and P. palmivora, two closely related causual agents of cacao black pod achieved similar genome size and gene model numbers by different mechanisms.</title>
        <authorList>
            <person name="Ali S."/>
            <person name="Shao J."/>
            <person name="Larry D.J."/>
            <person name="Kronmiller B."/>
            <person name="Shen D."/>
            <person name="Strem M.D."/>
            <person name="Melnick R.L."/>
            <person name="Guiltinan M.J."/>
            <person name="Tyler B.M."/>
            <person name="Meinhardt L.W."/>
            <person name="Bailey B.A."/>
        </authorList>
    </citation>
    <scope>NUCLEOTIDE SEQUENCE [LARGE SCALE GENOMIC DNA]</scope>
    <source>
        <strain evidence="3">zdho120</strain>
    </source>
</reference>
<dbReference type="Proteomes" id="UP000198211">
    <property type="component" value="Unassembled WGS sequence"/>
</dbReference>
<organism evidence="2 3">
    <name type="scientific">Phytophthora megakarya</name>
    <dbReference type="NCBI Taxonomy" id="4795"/>
    <lineage>
        <taxon>Eukaryota</taxon>
        <taxon>Sar</taxon>
        <taxon>Stramenopiles</taxon>
        <taxon>Oomycota</taxon>
        <taxon>Peronosporomycetes</taxon>
        <taxon>Peronosporales</taxon>
        <taxon>Peronosporaceae</taxon>
        <taxon>Phytophthora</taxon>
    </lineage>
</organism>
<keyword evidence="2" id="KW-0067">ATP-binding</keyword>